<protein>
    <submittedName>
        <fullName evidence="2">Uncharacterized protein</fullName>
    </submittedName>
</protein>
<feature type="signal peptide" evidence="1">
    <location>
        <begin position="1"/>
        <end position="17"/>
    </location>
</feature>
<accession>A0A0A9D8I0</accession>
<reference evidence="2" key="2">
    <citation type="journal article" date="2015" name="Data Brief">
        <title>Shoot transcriptome of the giant reed, Arundo donax.</title>
        <authorList>
            <person name="Barrero R.A."/>
            <person name="Guerrero F.D."/>
            <person name="Moolhuijzen P."/>
            <person name="Goolsby J.A."/>
            <person name="Tidwell J."/>
            <person name="Bellgard S.E."/>
            <person name="Bellgard M.I."/>
        </authorList>
    </citation>
    <scope>NUCLEOTIDE SEQUENCE</scope>
    <source>
        <tissue evidence="2">Shoot tissue taken approximately 20 cm above the soil surface</tissue>
    </source>
</reference>
<name>A0A0A9D8I0_ARUDO</name>
<dbReference type="AlphaFoldDB" id="A0A0A9D8I0"/>
<keyword evidence="1" id="KW-0732">Signal</keyword>
<feature type="chain" id="PRO_5002063737" evidence="1">
    <location>
        <begin position="18"/>
        <end position="57"/>
    </location>
</feature>
<sequence length="57" mass="6750">MIQLLLYCTILKLTVMARDRLHAYPNAIVNRELNEDFIVHETGKKIFFSVPTCFWHV</sequence>
<evidence type="ECO:0000256" key="1">
    <source>
        <dbReference type="SAM" id="SignalP"/>
    </source>
</evidence>
<evidence type="ECO:0000313" key="2">
    <source>
        <dbReference type="EMBL" id="JAD84086.1"/>
    </source>
</evidence>
<dbReference type="EMBL" id="GBRH01213809">
    <property type="protein sequence ID" value="JAD84086.1"/>
    <property type="molecule type" value="Transcribed_RNA"/>
</dbReference>
<proteinExistence type="predicted"/>
<organism evidence="2">
    <name type="scientific">Arundo donax</name>
    <name type="common">Giant reed</name>
    <name type="synonym">Donax arundinaceus</name>
    <dbReference type="NCBI Taxonomy" id="35708"/>
    <lineage>
        <taxon>Eukaryota</taxon>
        <taxon>Viridiplantae</taxon>
        <taxon>Streptophyta</taxon>
        <taxon>Embryophyta</taxon>
        <taxon>Tracheophyta</taxon>
        <taxon>Spermatophyta</taxon>
        <taxon>Magnoliopsida</taxon>
        <taxon>Liliopsida</taxon>
        <taxon>Poales</taxon>
        <taxon>Poaceae</taxon>
        <taxon>PACMAD clade</taxon>
        <taxon>Arundinoideae</taxon>
        <taxon>Arundineae</taxon>
        <taxon>Arundo</taxon>
    </lineage>
</organism>
<reference evidence="2" key="1">
    <citation type="submission" date="2014-09" db="EMBL/GenBank/DDBJ databases">
        <authorList>
            <person name="Magalhaes I.L.F."/>
            <person name="Oliveira U."/>
            <person name="Santos F.R."/>
            <person name="Vidigal T.H.D.A."/>
            <person name="Brescovit A.D."/>
            <person name="Santos A.J."/>
        </authorList>
    </citation>
    <scope>NUCLEOTIDE SEQUENCE</scope>
    <source>
        <tissue evidence="2">Shoot tissue taken approximately 20 cm above the soil surface</tissue>
    </source>
</reference>